<dbReference type="Proteomes" id="UP000001542">
    <property type="component" value="Unassembled WGS sequence"/>
</dbReference>
<reference evidence="3" key="2">
    <citation type="journal article" date="2007" name="Science">
        <title>Draft genome sequence of the sexually transmitted pathogen Trichomonas vaginalis.</title>
        <authorList>
            <person name="Carlton J.M."/>
            <person name="Hirt R.P."/>
            <person name="Silva J.C."/>
            <person name="Delcher A.L."/>
            <person name="Schatz M."/>
            <person name="Zhao Q."/>
            <person name="Wortman J.R."/>
            <person name="Bidwell S.L."/>
            <person name="Alsmark U.C.M."/>
            <person name="Besteiro S."/>
            <person name="Sicheritz-Ponten T."/>
            <person name="Noel C.J."/>
            <person name="Dacks J.B."/>
            <person name="Foster P.G."/>
            <person name="Simillion C."/>
            <person name="Van de Peer Y."/>
            <person name="Miranda-Saavedra D."/>
            <person name="Barton G.J."/>
            <person name="Westrop G.D."/>
            <person name="Mueller S."/>
            <person name="Dessi D."/>
            <person name="Fiori P.L."/>
            <person name="Ren Q."/>
            <person name="Paulsen I."/>
            <person name="Zhang H."/>
            <person name="Bastida-Corcuera F.D."/>
            <person name="Simoes-Barbosa A."/>
            <person name="Brown M.T."/>
            <person name="Hayes R.D."/>
            <person name="Mukherjee M."/>
            <person name="Okumura C.Y."/>
            <person name="Schneider R."/>
            <person name="Smith A.J."/>
            <person name="Vanacova S."/>
            <person name="Villalvazo M."/>
            <person name="Haas B.J."/>
            <person name="Pertea M."/>
            <person name="Feldblyum T.V."/>
            <person name="Utterback T.R."/>
            <person name="Shu C.L."/>
            <person name="Osoegawa K."/>
            <person name="de Jong P.J."/>
            <person name="Hrdy I."/>
            <person name="Horvathova L."/>
            <person name="Zubacova Z."/>
            <person name="Dolezal P."/>
            <person name="Malik S.B."/>
            <person name="Logsdon J.M. Jr."/>
            <person name="Henze K."/>
            <person name="Gupta A."/>
            <person name="Wang C.C."/>
            <person name="Dunne R.L."/>
            <person name="Upcroft J.A."/>
            <person name="Upcroft P."/>
            <person name="White O."/>
            <person name="Salzberg S.L."/>
            <person name="Tang P."/>
            <person name="Chiu C.-H."/>
            <person name="Lee Y.-S."/>
            <person name="Embley T.M."/>
            <person name="Coombs G.H."/>
            <person name="Mottram J.C."/>
            <person name="Tachezy J."/>
            <person name="Fraser-Liggett C.M."/>
            <person name="Johnson P.J."/>
        </authorList>
    </citation>
    <scope>NUCLEOTIDE SEQUENCE [LARGE SCALE GENOMIC DNA]</scope>
    <source>
        <strain evidence="3">G3</strain>
    </source>
</reference>
<reference evidence="3" key="1">
    <citation type="submission" date="2006-10" db="EMBL/GenBank/DDBJ databases">
        <authorList>
            <person name="Amadeo P."/>
            <person name="Zhao Q."/>
            <person name="Wortman J."/>
            <person name="Fraser-Liggett C."/>
            <person name="Carlton J."/>
        </authorList>
    </citation>
    <scope>NUCLEOTIDE SEQUENCE</scope>
    <source>
        <strain evidence="3">G3</strain>
    </source>
</reference>
<organism evidence="3 4">
    <name type="scientific">Trichomonas vaginalis (strain ATCC PRA-98 / G3)</name>
    <dbReference type="NCBI Taxonomy" id="412133"/>
    <lineage>
        <taxon>Eukaryota</taxon>
        <taxon>Metamonada</taxon>
        <taxon>Parabasalia</taxon>
        <taxon>Trichomonadida</taxon>
        <taxon>Trichomonadidae</taxon>
        <taxon>Trichomonas</taxon>
    </lineage>
</organism>
<dbReference type="VEuPathDB" id="TrichDB:TVAG_440510"/>
<dbReference type="eggNOG" id="ENOG502SCHS">
    <property type="taxonomic scope" value="Eukaryota"/>
</dbReference>
<protein>
    <submittedName>
        <fullName evidence="3">Fibronectin/fibrinogen binding-related protein, putative</fullName>
    </submittedName>
</protein>
<dbReference type="SMR" id="A2F1K7"/>
<sequence>MRLFTSQTGLTIKVGENAKDNDKLIKTSHQDSLWCHLENLPSPHVVIDSSNPDTDTISDAYQLVKFFSKYKNSNQLRIISTKIRNVDRIDLSKPGLVHLKSSPNKKSIKTNVNTLRRLGLSAE</sequence>
<evidence type="ECO:0000256" key="1">
    <source>
        <dbReference type="ARBA" id="ARBA00008998"/>
    </source>
</evidence>
<evidence type="ECO:0000259" key="2">
    <source>
        <dbReference type="Pfam" id="PF05670"/>
    </source>
</evidence>
<keyword evidence="4" id="KW-1185">Reference proteome</keyword>
<dbReference type="OrthoDB" id="10260446at2759"/>
<proteinExistence type="inferred from homology"/>
<comment type="similarity">
    <text evidence="1">Belongs to the CCDC25 family.</text>
</comment>
<evidence type="ECO:0000313" key="3">
    <source>
        <dbReference type="EMBL" id="EAY01225.1"/>
    </source>
</evidence>
<accession>A2F1K7</accession>
<dbReference type="Pfam" id="PF05670">
    <property type="entry name" value="NFACT-R_1"/>
    <property type="match status" value="1"/>
</dbReference>
<dbReference type="VEuPathDB" id="TrichDB:TVAGG3_0369320"/>
<dbReference type="RefSeq" id="XP_001330141.1">
    <property type="nucleotide sequence ID" value="XM_001330106.1"/>
</dbReference>
<gene>
    <name evidence="3" type="ORF">TVAG_440510</name>
</gene>
<dbReference type="KEGG" id="tva:4759050"/>
<name>A2F1K7_TRIV3</name>
<dbReference type="PANTHER" id="PTHR13049">
    <property type="entry name" value="DUF814-RELATED"/>
    <property type="match status" value="1"/>
</dbReference>
<dbReference type="InterPro" id="IPR039730">
    <property type="entry name" value="Jlp2/Ccd25"/>
</dbReference>
<dbReference type="PANTHER" id="PTHR13049:SF2">
    <property type="entry name" value="COILED-COIL DOMAIN-CONTAINING PROTEIN 25"/>
    <property type="match status" value="1"/>
</dbReference>
<dbReference type="STRING" id="5722.A2F1K7"/>
<dbReference type="InParanoid" id="A2F1K7"/>
<dbReference type="EMBL" id="DS113574">
    <property type="protein sequence ID" value="EAY01225.1"/>
    <property type="molecule type" value="Genomic_DNA"/>
</dbReference>
<feature type="domain" description="NFACT RNA-binding" evidence="2">
    <location>
        <begin position="3"/>
        <end position="90"/>
    </location>
</feature>
<dbReference type="AlphaFoldDB" id="A2F1K7"/>
<dbReference type="InterPro" id="IPR008532">
    <property type="entry name" value="NFACT_RNA-bd"/>
</dbReference>
<evidence type="ECO:0000313" key="4">
    <source>
        <dbReference type="Proteomes" id="UP000001542"/>
    </source>
</evidence>
<dbReference type="OMA" id="CASVIWI"/>